<proteinExistence type="predicted"/>
<reference evidence="1" key="2">
    <citation type="journal article" date="2015" name="Data Brief">
        <title>Shoot transcriptome of the giant reed, Arundo donax.</title>
        <authorList>
            <person name="Barrero R.A."/>
            <person name="Guerrero F.D."/>
            <person name="Moolhuijzen P."/>
            <person name="Goolsby J.A."/>
            <person name="Tidwell J."/>
            <person name="Bellgard S.E."/>
            <person name="Bellgard M.I."/>
        </authorList>
    </citation>
    <scope>NUCLEOTIDE SEQUENCE</scope>
    <source>
        <tissue evidence="1">Shoot tissue taken approximately 20 cm above the soil surface</tissue>
    </source>
</reference>
<dbReference type="AlphaFoldDB" id="A0A0A9HH79"/>
<name>A0A0A9HH79_ARUDO</name>
<protein>
    <submittedName>
        <fullName evidence="1">Uncharacterized protein</fullName>
    </submittedName>
</protein>
<organism evidence="1">
    <name type="scientific">Arundo donax</name>
    <name type="common">Giant reed</name>
    <name type="synonym">Donax arundinaceus</name>
    <dbReference type="NCBI Taxonomy" id="35708"/>
    <lineage>
        <taxon>Eukaryota</taxon>
        <taxon>Viridiplantae</taxon>
        <taxon>Streptophyta</taxon>
        <taxon>Embryophyta</taxon>
        <taxon>Tracheophyta</taxon>
        <taxon>Spermatophyta</taxon>
        <taxon>Magnoliopsida</taxon>
        <taxon>Liliopsida</taxon>
        <taxon>Poales</taxon>
        <taxon>Poaceae</taxon>
        <taxon>PACMAD clade</taxon>
        <taxon>Arundinoideae</taxon>
        <taxon>Arundineae</taxon>
        <taxon>Arundo</taxon>
    </lineage>
</organism>
<sequence length="17" mass="2050">MCRVTYVQICYTGNWVN</sequence>
<reference evidence="1" key="1">
    <citation type="submission" date="2014-09" db="EMBL/GenBank/DDBJ databases">
        <authorList>
            <person name="Magalhaes I.L.F."/>
            <person name="Oliveira U."/>
            <person name="Santos F.R."/>
            <person name="Vidigal T.H.D.A."/>
            <person name="Brescovit A.D."/>
            <person name="Santos A.J."/>
        </authorList>
    </citation>
    <scope>NUCLEOTIDE SEQUENCE</scope>
    <source>
        <tissue evidence="1">Shoot tissue taken approximately 20 cm above the soil surface</tissue>
    </source>
</reference>
<evidence type="ECO:0000313" key="1">
    <source>
        <dbReference type="EMBL" id="JAE34211.1"/>
    </source>
</evidence>
<dbReference type="EMBL" id="GBRH01163685">
    <property type="protein sequence ID" value="JAE34211.1"/>
    <property type="molecule type" value="Transcribed_RNA"/>
</dbReference>
<accession>A0A0A9HH79</accession>